<evidence type="ECO:0000313" key="1">
    <source>
        <dbReference type="EMBL" id="TNV11643.1"/>
    </source>
</evidence>
<organism evidence="1 2">
    <name type="scientific">Brucella pecoris</name>
    <dbReference type="NCBI Taxonomy" id="867683"/>
    <lineage>
        <taxon>Bacteria</taxon>
        <taxon>Pseudomonadati</taxon>
        <taxon>Pseudomonadota</taxon>
        <taxon>Alphaproteobacteria</taxon>
        <taxon>Hyphomicrobiales</taxon>
        <taxon>Brucellaceae</taxon>
        <taxon>Brucella/Ochrobactrum group</taxon>
        <taxon>Brucella</taxon>
    </lineage>
</organism>
<evidence type="ECO:0000313" key="2">
    <source>
        <dbReference type="Proteomes" id="UP000313390"/>
    </source>
</evidence>
<proteinExistence type="predicted"/>
<accession>A0A5C5CJX9</accession>
<dbReference type="AlphaFoldDB" id="A0A5C5CJX9"/>
<reference evidence="1 2" key="1">
    <citation type="journal article" date="2011" name="Int. J. Syst. Evol. Microbiol.">
        <title>Ochrobactrum pecoris sp. nov., isolated from farm animals.</title>
        <authorList>
            <person name="Kampfer P."/>
            <person name="Huber B."/>
            <person name="Busse H.J."/>
            <person name="Scholz H.C."/>
            <person name="Tomaso H."/>
            <person name="Hotzel H."/>
            <person name="Melzer F."/>
        </authorList>
    </citation>
    <scope>NUCLEOTIDE SEQUENCE [LARGE SCALE GENOMIC DNA]</scope>
    <source>
        <strain evidence="1 2">08RB2639</strain>
    </source>
</reference>
<comment type="caution">
    <text evidence="1">The sequence shown here is derived from an EMBL/GenBank/DDBJ whole genome shotgun (WGS) entry which is preliminary data.</text>
</comment>
<dbReference type="Proteomes" id="UP000313390">
    <property type="component" value="Unassembled WGS sequence"/>
</dbReference>
<name>A0A5C5CJX9_9HYPH</name>
<sequence length="79" mass="9230">MNQIETRYLFIVTRSLKAISHFSGCALLFFPSISIRQFCLILKTTARIPFFGSSCKCEESARTVERNWSRCIRRTSFTR</sequence>
<dbReference type="EMBL" id="VEWK01000006">
    <property type="protein sequence ID" value="TNV11643.1"/>
    <property type="molecule type" value="Genomic_DNA"/>
</dbReference>
<gene>
    <name evidence="1" type="ORF">FIB18_12560</name>
</gene>
<protein>
    <submittedName>
        <fullName evidence="1">Uncharacterized protein</fullName>
    </submittedName>
</protein>